<protein>
    <recommendedName>
        <fullName evidence="3">Tail fiber protein</fullName>
    </recommendedName>
</protein>
<dbReference type="Proteomes" id="UP001597263">
    <property type="component" value="Unassembled WGS sequence"/>
</dbReference>
<keyword evidence="2" id="KW-1185">Reference proteome</keyword>
<evidence type="ECO:0000313" key="2">
    <source>
        <dbReference type="Proteomes" id="UP001597263"/>
    </source>
</evidence>
<comment type="caution">
    <text evidence="1">The sequence shown here is derived from an EMBL/GenBank/DDBJ whole genome shotgun (WGS) entry which is preliminary data.</text>
</comment>
<evidence type="ECO:0008006" key="3">
    <source>
        <dbReference type="Google" id="ProtNLM"/>
    </source>
</evidence>
<organism evidence="1 2">
    <name type="scientific">Pseudochrobactrum kiredjianiae</name>
    <dbReference type="NCBI Taxonomy" id="386305"/>
    <lineage>
        <taxon>Bacteria</taxon>
        <taxon>Pseudomonadati</taxon>
        <taxon>Pseudomonadota</taxon>
        <taxon>Alphaproteobacteria</taxon>
        <taxon>Hyphomicrobiales</taxon>
        <taxon>Brucellaceae</taxon>
        <taxon>Pseudochrobactrum</taxon>
    </lineage>
</organism>
<gene>
    <name evidence="1" type="ORF">ACFQ35_04635</name>
</gene>
<accession>A0ABW3V1D4</accession>
<reference evidence="2" key="1">
    <citation type="journal article" date="2019" name="Int. J. Syst. Evol. Microbiol.">
        <title>The Global Catalogue of Microorganisms (GCM) 10K type strain sequencing project: providing services to taxonomists for standard genome sequencing and annotation.</title>
        <authorList>
            <consortium name="The Broad Institute Genomics Platform"/>
            <consortium name="The Broad Institute Genome Sequencing Center for Infectious Disease"/>
            <person name="Wu L."/>
            <person name="Ma J."/>
        </authorList>
    </citation>
    <scope>NUCLEOTIDE SEQUENCE [LARGE SCALE GENOMIC DNA]</scope>
    <source>
        <strain evidence="2">CCUG 49584</strain>
    </source>
</reference>
<evidence type="ECO:0000313" key="1">
    <source>
        <dbReference type="EMBL" id="MFD1226447.1"/>
    </source>
</evidence>
<dbReference type="EMBL" id="JBHTMA010000026">
    <property type="protein sequence ID" value="MFD1226447.1"/>
    <property type="molecule type" value="Genomic_DNA"/>
</dbReference>
<name>A0ABW3V1D4_9HYPH</name>
<proteinExistence type="predicted"/>
<dbReference type="Pfam" id="PF12789">
    <property type="entry name" value="PTR"/>
    <property type="match status" value="1"/>
</dbReference>
<dbReference type="RefSeq" id="WP_289388103.1">
    <property type="nucleotide sequence ID" value="NZ_JAUCBM010000009.1"/>
</dbReference>
<sequence>MVDIPYHTHTFDIPTASEGEIRAGLEAGKAITPDRLFPVLADKADKATTLAGYGITDAATKEQGLKADTAVQPAQVSAVGFSGRYADLLNKPNLGDASTMNVGTSAGTIAAGDDARIVGAVQKATTVTAGAGLAGGGTLATNIAVALSSTSLASLALADSAVQPAALLAYATKTELIAGLTGKSDVGHKHPISDVTGLQNALDAKAATIHTHSIVQVTGLQTALDSKATIEQGGKADTAVQPADIANFTTKSEMSLGLDAKLDAGAQAVDSALLNGQTAAQIINGLAKTSDLGALASKSKVDIDDINATGNASGLTVLYGDGVWRVPTGGGGGGGMDATVYDPRGIGGDAFLQSNMTEGLDAKILTADERAGIAANTAARHSHSNKAVLDATTASYLAAEKTKLAGIPSNATANTGTVTSVAVAVPTGLSVAGSPITSTGTITITYSSGYVGYTTTEKTKLAGITAGAQVNVPQVQSDWNAASGVSAIQNKPLLGTAAAQNMEAFATSGQGNKADNAVRYNEAQALTDPQKAQVRANIGASNFGEVQTWQDLAGSRVPDTVYVNNTGKPIFVSMTAVDAMGMDRFVKGELQIVDPTNVLLGGYTNGASGVQVAQGIVPAGASYKAIWQGGFDPAEAVFLWSEFR</sequence>